<evidence type="ECO:0000256" key="9">
    <source>
        <dbReference type="SAM" id="SignalP"/>
    </source>
</evidence>
<dbReference type="GO" id="GO:0051787">
    <property type="term" value="F:misfolded protein binding"/>
    <property type="evidence" value="ECO:0007669"/>
    <property type="project" value="TreeGrafter"/>
</dbReference>
<dbReference type="SMART" id="SM00030">
    <property type="entry name" value="CLb"/>
    <property type="match status" value="1"/>
</dbReference>
<feature type="domain" description="Clusterin N-terminal" evidence="10">
    <location>
        <begin position="26"/>
        <end position="166"/>
    </location>
</feature>
<keyword evidence="5" id="KW-1015">Disulfide bond</keyword>
<keyword evidence="12" id="KW-1185">Reference proteome</keyword>
<dbReference type="InterPro" id="IPR016014">
    <property type="entry name" value="Clusterin_N"/>
</dbReference>
<gene>
    <name evidence="11" type="ORF">AAFF_G00233690</name>
</gene>
<dbReference type="PANTHER" id="PTHR10970">
    <property type="entry name" value="CLUSTERIN"/>
    <property type="match status" value="1"/>
</dbReference>
<keyword evidence="9" id="KW-0732">Signal</keyword>
<evidence type="ECO:0000256" key="2">
    <source>
        <dbReference type="ARBA" id="ARBA00010069"/>
    </source>
</evidence>
<evidence type="ECO:0000259" key="10">
    <source>
        <dbReference type="SMART" id="SM00030"/>
    </source>
</evidence>
<comment type="subcellular location">
    <subcellularLocation>
        <location evidence="1">Secreted</location>
    </subcellularLocation>
</comment>
<protein>
    <recommendedName>
        <fullName evidence="7">Clusterin-like protein 1</fullName>
    </recommendedName>
</protein>
<comment type="similarity">
    <text evidence="2">Belongs to the clusterin family.</text>
</comment>
<organism evidence="11 12">
    <name type="scientific">Aldrovandia affinis</name>
    <dbReference type="NCBI Taxonomy" id="143900"/>
    <lineage>
        <taxon>Eukaryota</taxon>
        <taxon>Metazoa</taxon>
        <taxon>Chordata</taxon>
        <taxon>Craniata</taxon>
        <taxon>Vertebrata</taxon>
        <taxon>Euteleostomi</taxon>
        <taxon>Actinopterygii</taxon>
        <taxon>Neopterygii</taxon>
        <taxon>Teleostei</taxon>
        <taxon>Notacanthiformes</taxon>
        <taxon>Halosauridae</taxon>
        <taxon>Aldrovandia</taxon>
    </lineage>
</organism>
<evidence type="ECO:0000313" key="12">
    <source>
        <dbReference type="Proteomes" id="UP001221898"/>
    </source>
</evidence>
<dbReference type="PANTHER" id="PTHR10970:SF2">
    <property type="entry name" value="CLUSTERIN-LIKE PROTEIN 1"/>
    <property type="match status" value="1"/>
</dbReference>
<dbReference type="Proteomes" id="UP001221898">
    <property type="component" value="Unassembled WGS sequence"/>
</dbReference>
<reference evidence="11" key="1">
    <citation type="journal article" date="2023" name="Science">
        <title>Genome structures resolve the early diversification of teleost fishes.</title>
        <authorList>
            <person name="Parey E."/>
            <person name="Louis A."/>
            <person name="Montfort J."/>
            <person name="Bouchez O."/>
            <person name="Roques C."/>
            <person name="Iampietro C."/>
            <person name="Lluch J."/>
            <person name="Castinel A."/>
            <person name="Donnadieu C."/>
            <person name="Desvignes T."/>
            <person name="Floi Bucao C."/>
            <person name="Jouanno E."/>
            <person name="Wen M."/>
            <person name="Mejri S."/>
            <person name="Dirks R."/>
            <person name="Jansen H."/>
            <person name="Henkel C."/>
            <person name="Chen W.J."/>
            <person name="Zahm M."/>
            <person name="Cabau C."/>
            <person name="Klopp C."/>
            <person name="Thompson A.W."/>
            <person name="Robinson-Rechavi M."/>
            <person name="Braasch I."/>
            <person name="Lecointre G."/>
            <person name="Bobe J."/>
            <person name="Postlethwait J.H."/>
            <person name="Berthelot C."/>
            <person name="Roest Crollius H."/>
            <person name="Guiguen Y."/>
        </authorList>
    </citation>
    <scope>NUCLEOTIDE SEQUENCE</scope>
    <source>
        <strain evidence="11">NC1722</strain>
    </source>
</reference>
<evidence type="ECO:0000256" key="3">
    <source>
        <dbReference type="ARBA" id="ARBA00022525"/>
    </source>
</evidence>
<evidence type="ECO:0000256" key="8">
    <source>
        <dbReference type="SAM" id="Coils"/>
    </source>
</evidence>
<dbReference type="AlphaFoldDB" id="A0AAD7RER8"/>
<sequence>MRSAFACLVLLASLEVLHGTGETALGEALSGHILKEMSQEGEKYVGEEMKRALMGVKQMKELMERNEEKHNHLMKTLRHSSEKKKGAAQLAQEVEQKLGEAEQHCQESLKTSWEECRPCLEETCKNFYTSTCRRGFSSFSYKVHLYYPDTMTTTEETSTHEAHLCKL</sequence>
<feature type="chain" id="PRO_5042078989" description="Clusterin-like protein 1" evidence="9">
    <location>
        <begin position="20"/>
        <end position="167"/>
    </location>
</feature>
<keyword evidence="3" id="KW-0964">Secreted</keyword>
<comment type="caution">
    <text evidence="11">The sequence shown here is derived from an EMBL/GenBank/DDBJ whole genome shotgun (WGS) entry which is preliminary data.</text>
</comment>
<feature type="coiled-coil region" evidence="8">
    <location>
        <begin position="56"/>
        <end position="111"/>
    </location>
</feature>
<dbReference type="GO" id="GO:0005634">
    <property type="term" value="C:nucleus"/>
    <property type="evidence" value="ECO:0007669"/>
    <property type="project" value="TreeGrafter"/>
</dbReference>
<name>A0AAD7RER8_9TELE</name>
<keyword evidence="4 8" id="KW-0175">Coiled coil</keyword>
<evidence type="ECO:0000256" key="7">
    <source>
        <dbReference type="ARBA" id="ARBA00039843"/>
    </source>
</evidence>
<dbReference type="GO" id="GO:0005615">
    <property type="term" value="C:extracellular space"/>
    <property type="evidence" value="ECO:0007669"/>
    <property type="project" value="TreeGrafter"/>
</dbReference>
<dbReference type="EMBL" id="JAINUG010000308">
    <property type="protein sequence ID" value="KAJ8378867.1"/>
    <property type="molecule type" value="Genomic_DNA"/>
</dbReference>
<evidence type="ECO:0000313" key="11">
    <source>
        <dbReference type="EMBL" id="KAJ8378867.1"/>
    </source>
</evidence>
<keyword evidence="6" id="KW-0325">Glycoprotein</keyword>
<dbReference type="Pfam" id="PF01093">
    <property type="entry name" value="Clusterin"/>
    <property type="match status" value="1"/>
</dbReference>
<evidence type="ECO:0000256" key="4">
    <source>
        <dbReference type="ARBA" id="ARBA00023054"/>
    </source>
</evidence>
<evidence type="ECO:0000256" key="1">
    <source>
        <dbReference type="ARBA" id="ARBA00004613"/>
    </source>
</evidence>
<dbReference type="InterPro" id="IPR000753">
    <property type="entry name" value="Clusterin-like"/>
</dbReference>
<feature type="signal peptide" evidence="9">
    <location>
        <begin position="1"/>
        <end position="19"/>
    </location>
</feature>
<accession>A0AAD7RER8</accession>
<evidence type="ECO:0000256" key="5">
    <source>
        <dbReference type="ARBA" id="ARBA00023157"/>
    </source>
</evidence>
<evidence type="ECO:0000256" key="6">
    <source>
        <dbReference type="ARBA" id="ARBA00023180"/>
    </source>
</evidence>
<proteinExistence type="inferred from homology"/>